<dbReference type="InterPro" id="IPR001128">
    <property type="entry name" value="Cyt_P450"/>
</dbReference>
<evidence type="ECO:0000256" key="5">
    <source>
        <dbReference type="ARBA" id="ARBA00023004"/>
    </source>
</evidence>
<evidence type="ECO:0000256" key="7">
    <source>
        <dbReference type="RuleBase" id="RU000461"/>
    </source>
</evidence>
<keyword evidence="3 7" id="KW-0479">Metal-binding</keyword>
<evidence type="ECO:0000256" key="3">
    <source>
        <dbReference type="ARBA" id="ARBA00022723"/>
    </source>
</evidence>
<keyword evidence="5 7" id="KW-0408">Iron</keyword>
<organism evidence="8 9">
    <name type="scientific">Mycobacterium pinniadriaticum</name>
    <dbReference type="NCBI Taxonomy" id="2994102"/>
    <lineage>
        <taxon>Bacteria</taxon>
        <taxon>Bacillati</taxon>
        <taxon>Actinomycetota</taxon>
        <taxon>Actinomycetes</taxon>
        <taxon>Mycobacteriales</taxon>
        <taxon>Mycobacteriaceae</taxon>
        <taxon>Mycobacterium</taxon>
    </lineage>
</organism>
<proteinExistence type="inferred from homology"/>
<reference evidence="8 9" key="1">
    <citation type="submission" date="2022-11" db="EMBL/GenBank/DDBJ databases">
        <title>Mycobacterium sp. nov.</title>
        <authorList>
            <person name="Papic B."/>
            <person name="Spicic S."/>
            <person name="Duvnjak S."/>
        </authorList>
    </citation>
    <scope>NUCLEOTIDE SEQUENCE [LARGE SCALE GENOMIC DNA]</scope>
    <source>
        <strain evidence="8 9">CVI_P4</strain>
    </source>
</reference>
<evidence type="ECO:0000256" key="2">
    <source>
        <dbReference type="ARBA" id="ARBA00022617"/>
    </source>
</evidence>
<dbReference type="Pfam" id="PF00067">
    <property type="entry name" value="p450"/>
    <property type="match status" value="1"/>
</dbReference>
<dbReference type="PANTHER" id="PTHR46696:SF3">
    <property type="entry name" value="PULCHERRIMINIC ACID SYNTHASE"/>
    <property type="match status" value="1"/>
</dbReference>
<dbReference type="EMBL" id="JAPJDO010000004">
    <property type="protein sequence ID" value="MCX2936404.1"/>
    <property type="molecule type" value="Genomic_DNA"/>
</dbReference>
<evidence type="ECO:0000256" key="1">
    <source>
        <dbReference type="ARBA" id="ARBA00010617"/>
    </source>
</evidence>
<evidence type="ECO:0000256" key="4">
    <source>
        <dbReference type="ARBA" id="ARBA00023002"/>
    </source>
</evidence>
<dbReference type="PROSITE" id="PS00086">
    <property type="entry name" value="CYTOCHROME_P450"/>
    <property type="match status" value="1"/>
</dbReference>
<keyword evidence="6 7" id="KW-0503">Monooxygenase</keyword>
<comment type="caution">
    <text evidence="8">The sequence shown here is derived from an EMBL/GenBank/DDBJ whole genome shotgun (WGS) entry which is preliminary data.</text>
</comment>
<dbReference type="InterPro" id="IPR017972">
    <property type="entry name" value="Cyt_P450_CS"/>
</dbReference>
<evidence type="ECO:0000313" key="8">
    <source>
        <dbReference type="EMBL" id="MCX2936404.1"/>
    </source>
</evidence>
<dbReference type="InterPro" id="IPR002397">
    <property type="entry name" value="Cyt_P450_B"/>
</dbReference>
<accession>A0ABT3SA79</accession>
<evidence type="ECO:0000313" key="9">
    <source>
        <dbReference type="Proteomes" id="UP001300745"/>
    </source>
</evidence>
<keyword evidence="2 7" id="KW-0349">Heme</keyword>
<dbReference type="SUPFAM" id="SSF48264">
    <property type="entry name" value="Cytochrome P450"/>
    <property type="match status" value="1"/>
</dbReference>
<evidence type="ECO:0000256" key="6">
    <source>
        <dbReference type="ARBA" id="ARBA00023033"/>
    </source>
</evidence>
<dbReference type="InterPro" id="IPR036396">
    <property type="entry name" value="Cyt_P450_sf"/>
</dbReference>
<sequence>MTSSRSAPAIPDLLSAENLANPWPGYQILRDHYPVFWHEPSQSWVVSRYEHIKPLVKDPRLTHEYLQDILGVFLGDAPVMVAMEGRQHASRRKLVGPFLNGKGLDAVAATIERQARMALEPIFHRERAAVAAGLRDRGRIDFVTEFSKVFPVSVMCDLMALPPEDHGKFEDWYNAFILCLGNIQGDPALYENGMRAKREFGEYMLPLIASRRAGDGDDLISVLCRSEPDGRGVPMTDEEIRTMAALMLLGGAENTDHQLAQLVHTLVEHPEQLRALQEDRSLVPAAIAEGLRFNGIVQFIQRLAVEDVAIDGVTIPKGAMVTLFFASGNRDPRRFANPDTFDMFRTDNDVAKAFGGNAEHLGFGGGPHVCLGMQTTKLELEIALNLLLDNTSDLRLADGYQPRWTGVLSRALSTLELTFRCR</sequence>
<comment type="similarity">
    <text evidence="1 7">Belongs to the cytochrome P450 family.</text>
</comment>
<dbReference type="Proteomes" id="UP001300745">
    <property type="component" value="Unassembled WGS sequence"/>
</dbReference>
<name>A0ABT3SA79_9MYCO</name>
<protein>
    <submittedName>
        <fullName evidence="8">Cytochrome P450</fullName>
    </submittedName>
</protein>
<keyword evidence="4 7" id="KW-0560">Oxidoreductase</keyword>
<dbReference type="RefSeq" id="WP_265995860.1">
    <property type="nucleotide sequence ID" value="NZ_JAPJDN010000004.1"/>
</dbReference>
<dbReference type="Gene3D" id="1.10.630.10">
    <property type="entry name" value="Cytochrome P450"/>
    <property type="match status" value="1"/>
</dbReference>
<dbReference type="PANTHER" id="PTHR46696">
    <property type="entry name" value="P450, PUTATIVE (EUROFUNG)-RELATED"/>
    <property type="match status" value="1"/>
</dbReference>
<dbReference type="PRINTS" id="PR00359">
    <property type="entry name" value="BP450"/>
</dbReference>
<gene>
    <name evidence="8" type="ORF">ORI27_06830</name>
</gene>
<keyword evidence="9" id="KW-1185">Reference proteome</keyword>